<dbReference type="PANTHER" id="PTHR13377">
    <property type="entry name" value="PLACENTAL PROTEIN 6"/>
    <property type="match status" value="1"/>
</dbReference>
<evidence type="ECO:0000313" key="6">
    <source>
        <dbReference type="Proteomes" id="UP000822688"/>
    </source>
</evidence>
<keyword evidence="2" id="KW-0812">Transmembrane</keyword>
<sequence>MAHEWFSVQIGGLFSGFTRLSKGLAAILVTGYVANAFFPNAISGTFSLIPGRFIPYVWNIITPGFLETSIFGAPVAATPAAPAPSPAPATPAAPAP</sequence>
<dbReference type="InterPro" id="IPR013861">
    <property type="entry name" value="TMEM115/Pdh1/Rbl19"/>
</dbReference>
<evidence type="ECO:0000256" key="2">
    <source>
        <dbReference type="ARBA" id="ARBA00022692"/>
    </source>
</evidence>
<accession>A0A8T0GGB3</accession>
<comment type="caution">
    <text evidence="5">The sequence shown here is derived from an EMBL/GenBank/DDBJ whole genome shotgun (WGS) entry which is preliminary data.</text>
</comment>
<gene>
    <name evidence="5" type="ORF">KC19_10G031200</name>
</gene>
<evidence type="ECO:0000256" key="3">
    <source>
        <dbReference type="ARBA" id="ARBA00022989"/>
    </source>
</evidence>
<evidence type="ECO:0000313" key="5">
    <source>
        <dbReference type="EMBL" id="KAG0558476.1"/>
    </source>
</evidence>
<dbReference type="GO" id="GO:0006890">
    <property type="term" value="P:retrograde vesicle-mediated transport, Golgi to endoplasmic reticulum"/>
    <property type="evidence" value="ECO:0007669"/>
    <property type="project" value="InterPro"/>
</dbReference>
<comment type="subcellular location">
    <subcellularLocation>
        <location evidence="1">Membrane</location>
        <topology evidence="1">Multi-pass membrane protein</topology>
    </subcellularLocation>
</comment>
<evidence type="ECO:0000256" key="1">
    <source>
        <dbReference type="ARBA" id="ARBA00004141"/>
    </source>
</evidence>
<dbReference type="Proteomes" id="UP000822688">
    <property type="component" value="Chromosome 10"/>
</dbReference>
<keyword evidence="4" id="KW-0472">Membrane</keyword>
<name>A0A8T0GGB3_CERPU</name>
<reference evidence="5" key="1">
    <citation type="submission" date="2020-06" db="EMBL/GenBank/DDBJ databases">
        <title>WGS assembly of Ceratodon purpureus strain R40.</title>
        <authorList>
            <person name="Carey S.B."/>
            <person name="Jenkins J."/>
            <person name="Shu S."/>
            <person name="Lovell J.T."/>
            <person name="Sreedasyam A."/>
            <person name="Maumus F."/>
            <person name="Tiley G.P."/>
            <person name="Fernandez-Pozo N."/>
            <person name="Barry K."/>
            <person name="Chen C."/>
            <person name="Wang M."/>
            <person name="Lipzen A."/>
            <person name="Daum C."/>
            <person name="Saski C.A."/>
            <person name="Payton A.C."/>
            <person name="Mcbreen J.C."/>
            <person name="Conrad R.E."/>
            <person name="Kollar L.M."/>
            <person name="Olsson S."/>
            <person name="Huttunen S."/>
            <person name="Landis J.B."/>
            <person name="Wickett N.J."/>
            <person name="Johnson M.G."/>
            <person name="Rensing S.A."/>
            <person name="Grimwood J."/>
            <person name="Schmutz J."/>
            <person name="Mcdaniel S.F."/>
        </authorList>
    </citation>
    <scope>NUCLEOTIDE SEQUENCE</scope>
    <source>
        <strain evidence="5">R40</strain>
    </source>
</reference>
<dbReference type="PANTHER" id="PTHR13377:SF3">
    <property type="entry name" value="TRANSMEMBRANE PROTEIN 115"/>
    <property type="match status" value="1"/>
</dbReference>
<organism evidence="5 6">
    <name type="scientific">Ceratodon purpureus</name>
    <name type="common">Fire moss</name>
    <name type="synonym">Dicranum purpureum</name>
    <dbReference type="NCBI Taxonomy" id="3225"/>
    <lineage>
        <taxon>Eukaryota</taxon>
        <taxon>Viridiplantae</taxon>
        <taxon>Streptophyta</taxon>
        <taxon>Embryophyta</taxon>
        <taxon>Bryophyta</taxon>
        <taxon>Bryophytina</taxon>
        <taxon>Bryopsida</taxon>
        <taxon>Dicranidae</taxon>
        <taxon>Pseudoditrichales</taxon>
        <taxon>Ditrichaceae</taxon>
        <taxon>Ceratodon</taxon>
    </lineage>
</organism>
<dbReference type="AlphaFoldDB" id="A0A8T0GGB3"/>
<dbReference type="GO" id="GO:0016020">
    <property type="term" value="C:membrane"/>
    <property type="evidence" value="ECO:0007669"/>
    <property type="project" value="UniProtKB-SubCell"/>
</dbReference>
<evidence type="ECO:0000256" key="4">
    <source>
        <dbReference type="ARBA" id="ARBA00023136"/>
    </source>
</evidence>
<dbReference type="GO" id="GO:0005794">
    <property type="term" value="C:Golgi apparatus"/>
    <property type="evidence" value="ECO:0007669"/>
    <property type="project" value="TreeGrafter"/>
</dbReference>
<keyword evidence="6" id="KW-1185">Reference proteome</keyword>
<proteinExistence type="predicted"/>
<protein>
    <submittedName>
        <fullName evidence="5">Uncharacterized protein</fullName>
    </submittedName>
</protein>
<dbReference type="EMBL" id="CM026431">
    <property type="protein sequence ID" value="KAG0558476.1"/>
    <property type="molecule type" value="Genomic_DNA"/>
</dbReference>
<keyword evidence="3" id="KW-1133">Transmembrane helix</keyword>